<dbReference type="AlphaFoldDB" id="K2QWM1"/>
<dbReference type="HOGENOM" id="CLU_1030854_0_0_1"/>
<organism evidence="1 2">
    <name type="scientific">Macrophomina phaseolina (strain MS6)</name>
    <name type="common">Charcoal rot fungus</name>
    <dbReference type="NCBI Taxonomy" id="1126212"/>
    <lineage>
        <taxon>Eukaryota</taxon>
        <taxon>Fungi</taxon>
        <taxon>Dikarya</taxon>
        <taxon>Ascomycota</taxon>
        <taxon>Pezizomycotina</taxon>
        <taxon>Dothideomycetes</taxon>
        <taxon>Dothideomycetes incertae sedis</taxon>
        <taxon>Botryosphaeriales</taxon>
        <taxon>Botryosphaeriaceae</taxon>
        <taxon>Macrophomina</taxon>
    </lineage>
</organism>
<accession>K2QWM1</accession>
<dbReference type="EMBL" id="AHHD01000364">
    <property type="protein sequence ID" value="EKG14231.1"/>
    <property type="molecule type" value="Genomic_DNA"/>
</dbReference>
<protein>
    <submittedName>
        <fullName evidence="1">Cytochrome P450</fullName>
    </submittedName>
</protein>
<proteinExistence type="predicted"/>
<comment type="caution">
    <text evidence="1">The sequence shown here is derived from an EMBL/GenBank/DDBJ whole genome shotgun (WGS) entry which is preliminary data.</text>
</comment>
<dbReference type="Proteomes" id="UP000007129">
    <property type="component" value="Unassembled WGS sequence"/>
</dbReference>
<evidence type="ECO:0000313" key="2">
    <source>
        <dbReference type="Proteomes" id="UP000007129"/>
    </source>
</evidence>
<name>K2QWM1_MACPH</name>
<dbReference type="InParanoid" id="K2QWM1"/>
<dbReference type="VEuPathDB" id="FungiDB:MPH_08606"/>
<evidence type="ECO:0000313" key="1">
    <source>
        <dbReference type="EMBL" id="EKG14231.1"/>
    </source>
</evidence>
<dbReference type="OrthoDB" id="25129at2759"/>
<dbReference type="eggNOG" id="ENOG502SJ8C">
    <property type="taxonomic scope" value="Eukaryota"/>
</dbReference>
<reference evidence="1 2" key="1">
    <citation type="journal article" date="2012" name="BMC Genomics">
        <title>Tools to kill: Genome of one of the most destructive plant pathogenic fungi Macrophomina phaseolina.</title>
        <authorList>
            <person name="Islam M.S."/>
            <person name="Haque M.S."/>
            <person name="Islam M.M."/>
            <person name="Emdad E.M."/>
            <person name="Halim A."/>
            <person name="Hossen Q.M.M."/>
            <person name="Hossain M.Z."/>
            <person name="Ahmed B."/>
            <person name="Rahim S."/>
            <person name="Rahman M.S."/>
            <person name="Alam M.M."/>
            <person name="Hou S."/>
            <person name="Wan X."/>
            <person name="Saito J.A."/>
            <person name="Alam M."/>
        </authorList>
    </citation>
    <scope>NUCLEOTIDE SEQUENCE [LARGE SCALE GENOMIC DNA]</scope>
    <source>
        <strain evidence="1 2">MS6</strain>
    </source>
</reference>
<dbReference type="InterPro" id="IPR011009">
    <property type="entry name" value="Kinase-like_dom_sf"/>
</dbReference>
<gene>
    <name evidence="1" type="ORF">MPH_08606</name>
</gene>
<dbReference type="STRING" id="1126212.K2QWM1"/>
<sequence>MAITTTPQLEDYLRSTGIEFTSVEPLSGGTANYVWRLTLPSGETRVLKHAEPYIKNHPDFPFDVDRIQFEGNALSLLPQTLSTTQLAPAAATVRIPTLHHTDPTAHIVVMDDAGPSNLKSWYSTTTTSSSSTATPALIPSIGAALGTWLAQLHHRTRNLRRPFNDNTTAKNIYRHAYAHLAEAFALHGLDTALASDVDASYGPLLLTDDECTVSVIVIAPIPVRRVRYANFPRVWQPLLCECHIWLFAAILGPKFAPDPSAMRFISLART</sequence>
<dbReference type="Gene3D" id="3.30.200.20">
    <property type="entry name" value="Phosphorylase Kinase, domain 1"/>
    <property type="match status" value="1"/>
</dbReference>
<dbReference type="SUPFAM" id="SSF56112">
    <property type="entry name" value="Protein kinase-like (PK-like)"/>
    <property type="match status" value="1"/>
</dbReference>